<keyword evidence="1" id="KW-0723">Serine/threonine-protein kinase</keyword>
<keyword evidence="4 7" id="KW-0418">Kinase</keyword>
<reference evidence="7 8" key="1">
    <citation type="submission" date="2015-10" db="EMBL/GenBank/DDBJ databases">
        <title>Genome analyses suggest a sexual origin of heterokaryosis in a supposedly ancient asexual fungus.</title>
        <authorList>
            <person name="Ropars J."/>
            <person name="Sedzielewska K."/>
            <person name="Noel J."/>
            <person name="Charron P."/>
            <person name="Farinelli L."/>
            <person name="Marton T."/>
            <person name="Kruger M."/>
            <person name="Pelin A."/>
            <person name="Brachmann A."/>
            <person name="Corradi N."/>
        </authorList>
    </citation>
    <scope>NUCLEOTIDE SEQUENCE [LARGE SCALE GENOMIC DNA]</scope>
    <source>
        <strain evidence="7 8">A4</strain>
    </source>
</reference>
<evidence type="ECO:0000256" key="3">
    <source>
        <dbReference type="ARBA" id="ARBA00022741"/>
    </source>
</evidence>
<dbReference type="VEuPathDB" id="FungiDB:RhiirFUN_018788"/>
<dbReference type="GO" id="GO:0006955">
    <property type="term" value="P:immune response"/>
    <property type="evidence" value="ECO:0007669"/>
    <property type="project" value="TreeGrafter"/>
</dbReference>
<comment type="caution">
    <text evidence="7">The sequence shown here is derived from an EMBL/GenBank/DDBJ whole genome shotgun (WGS) entry which is preliminary data.</text>
</comment>
<gene>
    <name evidence="7" type="ORF">RhiirA4_460169</name>
</gene>
<dbReference type="VEuPathDB" id="FungiDB:RhiirFUN_021895"/>
<dbReference type="Pfam" id="PF07714">
    <property type="entry name" value="PK_Tyr_Ser-Thr"/>
    <property type="match status" value="1"/>
</dbReference>
<evidence type="ECO:0000256" key="4">
    <source>
        <dbReference type="ARBA" id="ARBA00022777"/>
    </source>
</evidence>
<keyword evidence="2" id="KW-0808">Transferase</keyword>
<keyword evidence="3" id="KW-0547">Nucleotide-binding</keyword>
<evidence type="ECO:0000256" key="5">
    <source>
        <dbReference type="ARBA" id="ARBA00022840"/>
    </source>
</evidence>
<dbReference type="InterPro" id="IPR001245">
    <property type="entry name" value="Ser-Thr/Tyr_kinase_cat_dom"/>
</dbReference>
<accession>A0A2I1GFZ7</accession>
<dbReference type="PANTHER" id="PTHR46716">
    <property type="entry name" value="MITOGEN-ACTIVATED PROTEIN KINASE KINASE KINASE 7"/>
    <property type="match status" value="1"/>
</dbReference>
<proteinExistence type="predicted"/>
<dbReference type="AlphaFoldDB" id="A0A2I1GFZ7"/>
<sequence>IHKENLIHRDLHSGNILYDYYTNSWFISDFGFCGPADNQLKSIYGNLPYIAPEVIIGKNYSFASDIYSIGILMWEISSGQPPFTNFEHDYNLTMNIINGMRPKTILGIPIKFENLMEQCWDADPLKRPDIKTLWKKINGLNLLYQTKSNELIQNISLKINNLENDKNDTFISKLFSIKTYRFKNFLNLKNTTKNTKKEYSEESNFPIFSNLSINPEICEIFSSAQVIRGELVNEVLNRANALLDYNNYNSRYKQYEFIRQMVLADKLLTKVEKTEAIRLLTKYDDKEKVFHNKGIKRICENCSQECLATLHCEYCVKNYLEASFSNWTSENNNIDDLIQK</sequence>
<keyword evidence="8" id="KW-1185">Reference proteome</keyword>
<dbReference type="VEuPathDB" id="FungiDB:RhiirA1_418250"/>
<dbReference type="SUPFAM" id="SSF56112">
    <property type="entry name" value="Protein kinase-like (PK-like)"/>
    <property type="match status" value="1"/>
</dbReference>
<evidence type="ECO:0000256" key="1">
    <source>
        <dbReference type="ARBA" id="ARBA00022527"/>
    </source>
</evidence>
<feature type="domain" description="Protein kinase" evidence="6">
    <location>
        <begin position="1"/>
        <end position="143"/>
    </location>
</feature>
<dbReference type="InterPro" id="IPR000719">
    <property type="entry name" value="Prot_kinase_dom"/>
</dbReference>
<dbReference type="GO" id="GO:0004709">
    <property type="term" value="F:MAP kinase kinase kinase activity"/>
    <property type="evidence" value="ECO:0007669"/>
    <property type="project" value="TreeGrafter"/>
</dbReference>
<dbReference type="VEuPathDB" id="FungiDB:FUN_017633"/>
<evidence type="ECO:0000259" key="6">
    <source>
        <dbReference type="PROSITE" id="PS50011"/>
    </source>
</evidence>
<feature type="non-terminal residue" evidence="7">
    <location>
        <position position="1"/>
    </location>
</feature>
<dbReference type="PANTHER" id="PTHR46716:SF1">
    <property type="entry name" value="MITOGEN-ACTIVATED PROTEIN KINASE KINASE KINASE 7"/>
    <property type="match status" value="1"/>
</dbReference>
<dbReference type="GO" id="GO:0007254">
    <property type="term" value="P:JNK cascade"/>
    <property type="evidence" value="ECO:0007669"/>
    <property type="project" value="TreeGrafter"/>
</dbReference>
<feature type="non-terminal residue" evidence="7">
    <location>
        <position position="340"/>
    </location>
</feature>
<dbReference type="Proteomes" id="UP000234323">
    <property type="component" value="Unassembled WGS sequence"/>
</dbReference>
<keyword evidence="5" id="KW-0067">ATP-binding</keyword>
<dbReference type="PROSITE" id="PS50011">
    <property type="entry name" value="PROTEIN_KINASE_DOM"/>
    <property type="match status" value="1"/>
</dbReference>
<dbReference type="EMBL" id="LLXI01000392">
    <property type="protein sequence ID" value="PKY45547.1"/>
    <property type="molecule type" value="Genomic_DNA"/>
</dbReference>
<evidence type="ECO:0000313" key="8">
    <source>
        <dbReference type="Proteomes" id="UP000234323"/>
    </source>
</evidence>
<dbReference type="InterPro" id="IPR011009">
    <property type="entry name" value="Kinase-like_dom_sf"/>
</dbReference>
<protein>
    <submittedName>
        <fullName evidence="7">Kinase-like protein</fullName>
    </submittedName>
</protein>
<organism evidence="7 8">
    <name type="scientific">Rhizophagus irregularis</name>
    <dbReference type="NCBI Taxonomy" id="588596"/>
    <lineage>
        <taxon>Eukaryota</taxon>
        <taxon>Fungi</taxon>
        <taxon>Fungi incertae sedis</taxon>
        <taxon>Mucoromycota</taxon>
        <taxon>Glomeromycotina</taxon>
        <taxon>Glomeromycetes</taxon>
        <taxon>Glomerales</taxon>
        <taxon>Glomeraceae</taxon>
        <taxon>Rhizophagus</taxon>
    </lineage>
</organism>
<evidence type="ECO:0000313" key="7">
    <source>
        <dbReference type="EMBL" id="PKY45547.1"/>
    </source>
</evidence>
<name>A0A2I1GFZ7_9GLOM</name>
<dbReference type="VEuPathDB" id="FungiDB:RhiirA1_460048"/>
<dbReference type="Gene3D" id="1.10.510.10">
    <property type="entry name" value="Transferase(Phosphotransferase) domain 1"/>
    <property type="match status" value="1"/>
</dbReference>
<evidence type="ECO:0000256" key="2">
    <source>
        <dbReference type="ARBA" id="ARBA00022679"/>
    </source>
</evidence>
<dbReference type="GO" id="GO:0005524">
    <property type="term" value="F:ATP binding"/>
    <property type="evidence" value="ECO:0007669"/>
    <property type="project" value="UniProtKB-KW"/>
</dbReference>